<dbReference type="GO" id="GO:0016787">
    <property type="term" value="F:hydrolase activity"/>
    <property type="evidence" value="ECO:0007669"/>
    <property type="project" value="UniProtKB-KW"/>
</dbReference>
<dbReference type="AlphaFoldDB" id="A0A386Z8F0"/>
<dbReference type="Pfam" id="PF00561">
    <property type="entry name" value="Abhydrolase_1"/>
    <property type="match status" value="1"/>
</dbReference>
<dbReference type="OrthoDB" id="2987348at2"/>
<protein>
    <submittedName>
        <fullName evidence="3">Alpha/beta hydrolase</fullName>
    </submittedName>
</protein>
<feature type="domain" description="AB hydrolase-1" evidence="2">
    <location>
        <begin position="44"/>
        <end position="296"/>
    </location>
</feature>
<gene>
    <name evidence="3" type="ORF">D7D52_02155</name>
</gene>
<dbReference type="EMBL" id="CP032568">
    <property type="protein sequence ID" value="AYF72865.1"/>
    <property type="molecule type" value="Genomic_DNA"/>
</dbReference>
<dbReference type="PRINTS" id="PR00412">
    <property type="entry name" value="EPOXHYDRLASE"/>
</dbReference>
<dbReference type="Proteomes" id="UP000267164">
    <property type="component" value="Chromosome"/>
</dbReference>
<proteinExistence type="predicted"/>
<evidence type="ECO:0000256" key="1">
    <source>
        <dbReference type="ARBA" id="ARBA00022801"/>
    </source>
</evidence>
<dbReference type="SUPFAM" id="SSF53474">
    <property type="entry name" value="alpha/beta-Hydrolases"/>
    <property type="match status" value="1"/>
</dbReference>
<evidence type="ECO:0000259" key="2">
    <source>
        <dbReference type="Pfam" id="PF00561"/>
    </source>
</evidence>
<dbReference type="InterPro" id="IPR000073">
    <property type="entry name" value="AB_hydrolase_1"/>
</dbReference>
<dbReference type="PRINTS" id="PR00111">
    <property type="entry name" value="ABHYDROLASE"/>
</dbReference>
<reference evidence="3 4" key="1">
    <citation type="submission" date="2018-09" db="EMBL/GenBank/DDBJ databases">
        <title>Nocardia yunnanensis sp. nov., an actinomycete isolated from a soil sample.</title>
        <authorList>
            <person name="Zhang J."/>
        </authorList>
    </citation>
    <scope>NUCLEOTIDE SEQUENCE [LARGE SCALE GENOMIC DNA]</scope>
    <source>
        <strain evidence="3 4">CFHS0054</strain>
    </source>
</reference>
<dbReference type="InterPro" id="IPR000639">
    <property type="entry name" value="Epox_hydrolase-like"/>
</dbReference>
<dbReference type="KEGG" id="nyu:D7D52_02155"/>
<dbReference type="PANTHER" id="PTHR43329">
    <property type="entry name" value="EPOXIDE HYDROLASE"/>
    <property type="match status" value="1"/>
</dbReference>
<dbReference type="InterPro" id="IPR029058">
    <property type="entry name" value="AB_hydrolase_fold"/>
</dbReference>
<sequence>MTALKFARPRRAHHVTTPGQLVFAFDEVEIAALTWGEPGDPVALLVHGFPDSARTWDVVGPALAARGYHVVAPFTRGYAPTSLAADDDYSIGSLVADIVRVHHAVGADARAVLVGHDWGGAIASATASAHPELFRRAVLIAIPPLSAIKALFSPRHTATLARQLPRSWYMSVVSTPRSELLGRRLVSTLWRRWSPGADLDRYQGYGAAALHDRARLRAAFNYYRAVWNPLYRKNSGHTRTQRLAFRDPRIPTLLLQGATDTCGLEATGAHALDHLPPGSRRIVVPAAGHFTHLEQPDAVIGHIVDYLAEGAPREIP</sequence>
<organism evidence="3 4">
    <name type="scientific">Nocardia yunnanensis</name>
    <dbReference type="NCBI Taxonomy" id="2382165"/>
    <lineage>
        <taxon>Bacteria</taxon>
        <taxon>Bacillati</taxon>
        <taxon>Actinomycetota</taxon>
        <taxon>Actinomycetes</taxon>
        <taxon>Mycobacteriales</taxon>
        <taxon>Nocardiaceae</taxon>
        <taxon>Nocardia</taxon>
    </lineage>
</organism>
<evidence type="ECO:0000313" key="4">
    <source>
        <dbReference type="Proteomes" id="UP000267164"/>
    </source>
</evidence>
<keyword evidence="4" id="KW-1185">Reference proteome</keyword>
<accession>A0A386Z8F0</accession>
<keyword evidence="1 3" id="KW-0378">Hydrolase</keyword>
<evidence type="ECO:0000313" key="3">
    <source>
        <dbReference type="EMBL" id="AYF72865.1"/>
    </source>
</evidence>
<name>A0A386Z8F0_9NOCA</name>
<dbReference type="Gene3D" id="3.40.50.1820">
    <property type="entry name" value="alpha/beta hydrolase"/>
    <property type="match status" value="1"/>
</dbReference>